<dbReference type="RefSeq" id="WP_119319549.1">
    <property type="nucleotide sequence ID" value="NZ_AP025739.1"/>
</dbReference>
<evidence type="ECO:0000256" key="1">
    <source>
        <dbReference type="ARBA" id="ARBA00007689"/>
    </source>
</evidence>
<dbReference type="PANTHER" id="PTHR35174">
    <property type="entry name" value="BLL7171 PROTEIN-RELATED"/>
    <property type="match status" value="1"/>
</dbReference>
<dbReference type="AlphaFoldDB" id="A0A402CQB5"/>
<dbReference type="PANTHER" id="PTHR35174:SF3">
    <property type="entry name" value="BLL7171 PROTEIN"/>
    <property type="match status" value="1"/>
</dbReference>
<accession>A0A402CQB5</accession>
<name>A0A402CQB5_9BACT</name>
<dbReference type="Gene3D" id="3.30.70.1060">
    <property type="entry name" value="Dimeric alpha+beta barrel"/>
    <property type="match status" value="1"/>
</dbReference>
<evidence type="ECO:0000313" key="3">
    <source>
        <dbReference type="Proteomes" id="UP000287394"/>
    </source>
</evidence>
<dbReference type="SUPFAM" id="SSF54909">
    <property type="entry name" value="Dimeric alpha+beta barrel"/>
    <property type="match status" value="1"/>
</dbReference>
<keyword evidence="3" id="KW-1185">Reference proteome</keyword>
<dbReference type="Proteomes" id="UP000287394">
    <property type="component" value="Chromosome"/>
</dbReference>
<gene>
    <name evidence="2" type="ORF">CCAX7_48020</name>
</gene>
<dbReference type="EMBL" id="AP025739">
    <property type="protein sequence ID" value="BDI32751.1"/>
    <property type="molecule type" value="Genomic_DNA"/>
</dbReference>
<dbReference type="InterPro" id="IPR011008">
    <property type="entry name" value="Dimeric_a/b-barrel"/>
</dbReference>
<comment type="similarity">
    <text evidence="1">Belongs to the YciI family.</text>
</comment>
<dbReference type="KEGG" id="ccot:CCAX7_48020"/>
<dbReference type="Pfam" id="PF03795">
    <property type="entry name" value="YCII"/>
    <property type="match status" value="1"/>
</dbReference>
<organism evidence="2 3">
    <name type="scientific">Capsulimonas corticalis</name>
    <dbReference type="NCBI Taxonomy" id="2219043"/>
    <lineage>
        <taxon>Bacteria</taxon>
        <taxon>Bacillati</taxon>
        <taxon>Armatimonadota</taxon>
        <taxon>Armatimonadia</taxon>
        <taxon>Capsulimonadales</taxon>
        <taxon>Capsulimonadaceae</taxon>
        <taxon>Capsulimonas</taxon>
    </lineage>
</organism>
<reference evidence="2 3" key="1">
    <citation type="journal article" date="2019" name="Int. J. Syst. Evol. Microbiol.">
        <title>Capsulimonas corticalis gen. nov., sp. nov., an aerobic capsulated bacterium, of a novel bacterial order, Capsulimonadales ord. nov., of the class Armatimonadia of the phylum Armatimonadetes.</title>
        <authorList>
            <person name="Li J."/>
            <person name="Kudo C."/>
            <person name="Tonouchi A."/>
        </authorList>
    </citation>
    <scope>NUCLEOTIDE SEQUENCE [LARGE SCALE GENOMIC DNA]</scope>
    <source>
        <strain evidence="2 3">AX-7</strain>
    </source>
</reference>
<evidence type="ECO:0000313" key="2">
    <source>
        <dbReference type="EMBL" id="BDI32751.1"/>
    </source>
</evidence>
<sequence>MSEFAYLFRGGEKPGSPEQFQQHMEKWTTWMKDLAVKGHVEGRPGRPLEPTGQRVSGKQKVVTDGSYAAPNDIVSGFLVVQAEDLAQAVEVSFGCPELEIGGVVEVRPVMDMAG</sequence>
<dbReference type="InterPro" id="IPR005545">
    <property type="entry name" value="YCII"/>
</dbReference>
<protein>
    <submittedName>
        <fullName evidence="2">Uncharacterized protein</fullName>
    </submittedName>
</protein>
<dbReference type="OrthoDB" id="9807535at2"/>
<proteinExistence type="inferred from homology"/>